<protein>
    <recommendedName>
        <fullName evidence="2">LiaF transmembrane domain-containing protein</fullName>
    </recommendedName>
</protein>
<feature type="domain" description="LiaF transmembrane" evidence="2">
    <location>
        <begin position="8"/>
        <end position="102"/>
    </location>
</feature>
<dbReference type="RefSeq" id="WP_070876410.1">
    <property type="nucleotide sequence ID" value="NZ_CAJFZX010000001.1"/>
</dbReference>
<dbReference type="InterPro" id="IPR054331">
    <property type="entry name" value="LiaF_TM"/>
</dbReference>
<evidence type="ECO:0000259" key="2">
    <source>
        <dbReference type="Pfam" id="PF22570"/>
    </source>
</evidence>
<keyword evidence="4" id="KW-1185">Reference proteome</keyword>
<feature type="transmembrane region" description="Helical" evidence="1">
    <location>
        <begin position="7"/>
        <end position="28"/>
    </location>
</feature>
<feature type="transmembrane region" description="Helical" evidence="1">
    <location>
        <begin position="59"/>
        <end position="75"/>
    </location>
</feature>
<comment type="caution">
    <text evidence="3">The sequence shown here is derived from an EMBL/GenBank/DDBJ whole genome shotgun (WGS) entry which is preliminary data.</text>
</comment>
<sequence>MKKSTNFSALALLAIGFYYFLQTFQIQLFENQESWQTLLVLFGLVFLIGGHFDQDDSAILPGILLLGLGIHFHSIERFPNWPEHAPAITFIIGLGMLLRGAKTKTGYLQGFILLLLAVFLHSFDSIINGLGWVEQGMEVIQKFWPVLLILGGFYLLFIKRK</sequence>
<keyword evidence="1" id="KW-0472">Membrane</keyword>
<dbReference type="Pfam" id="PF22570">
    <property type="entry name" value="LiaF-TM"/>
    <property type="match status" value="1"/>
</dbReference>
<name>A0A6I2MIR5_9BACI</name>
<feature type="transmembrane region" description="Helical" evidence="1">
    <location>
        <begin position="34"/>
        <end position="52"/>
    </location>
</feature>
<keyword evidence="1" id="KW-1133">Transmembrane helix</keyword>
<dbReference type="AlphaFoldDB" id="A0A6I2MIR5"/>
<feature type="transmembrane region" description="Helical" evidence="1">
    <location>
        <begin position="110"/>
        <end position="133"/>
    </location>
</feature>
<accession>A0A6I2MIR5</accession>
<evidence type="ECO:0000313" key="4">
    <source>
        <dbReference type="Proteomes" id="UP000441585"/>
    </source>
</evidence>
<gene>
    <name evidence="3" type="ORF">GJU41_23930</name>
</gene>
<proteinExistence type="predicted"/>
<dbReference type="EMBL" id="WKKF01000021">
    <property type="protein sequence ID" value="MRX56992.1"/>
    <property type="molecule type" value="Genomic_DNA"/>
</dbReference>
<feature type="transmembrane region" description="Helical" evidence="1">
    <location>
        <begin position="81"/>
        <end position="98"/>
    </location>
</feature>
<organism evidence="3 4">
    <name type="scientific">Metabacillus idriensis</name>
    <dbReference type="NCBI Taxonomy" id="324768"/>
    <lineage>
        <taxon>Bacteria</taxon>
        <taxon>Bacillati</taxon>
        <taxon>Bacillota</taxon>
        <taxon>Bacilli</taxon>
        <taxon>Bacillales</taxon>
        <taxon>Bacillaceae</taxon>
        <taxon>Metabacillus</taxon>
    </lineage>
</organism>
<dbReference type="Proteomes" id="UP000441585">
    <property type="component" value="Unassembled WGS sequence"/>
</dbReference>
<keyword evidence="1" id="KW-0812">Transmembrane</keyword>
<feature type="transmembrane region" description="Helical" evidence="1">
    <location>
        <begin position="139"/>
        <end position="158"/>
    </location>
</feature>
<reference evidence="3 4" key="1">
    <citation type="submission" date="2019-11" db="EMBL/GenBank/DDBJ databases">
        <title>Bacillus idriensis genome.</title>
        <authorList>
            <person name="Konopka E.N."/>
            <person name="Newman J.D."/>
        </authorList>
    </citation>
    <scope>NUCLEOTIDE SEQUENCE [LARGE SCALE GENOMIC DNA]</scope>
    <source>
        <strain evidence="3 4">DSM 19097</strain>
    </source>
</reference>
<evidence type="ECO:0000313" key="3">
    <source>
        <dbReference type="EMBL" id="MRX56992.1"/>
    </source>
</evidence>
<evidence type="ECO:0000256" key="1">
    <source>
        <dbReference type="SAM" id="Phobius"/>
    </source>
</evidence>